<protein>
    <submittedName>
        <fullName evidence="2">Uncharacterized protein</fullName>
    </submittedName>
</protein>
<dbReference type="AlphaFoldDB" id="S7Q4W6"/>
<feature type="compositionally biased region" description="Basic residues" evidence="1">
    <location>
        <begin position="242"/>
        <end position="253"/>
    </location>
</feature>
<accession>S7Q4W6</accession>
<gene>
    <name evidence="2" type="ORF">GLOTRDRAFT_129913</name>
</gene>
<sequence>MPLGPYNRMTPGRARNAAALDCETTSPLSYRAKTTRLKKPPVIPLENRPLAENPVYEPVVVELPRILQSDHPEQRSSLDRPSRIEPRQASLVWKSIRGFGSGNVSWPSSFGSVVSGYCALWLALALKRPASTGKNTGHRHVILDWQGDYNVLLDHSARPQSTTFYPEPAYHLPVPTPRATAVPEKEVPSEVRPFYDPRYDPFDLRPHFFEPEEYFHEGRPYALKIHLKPTQDSTALNGARPSKSKCRGARTRC</sequence>
<dbReference type="Proteomes" id="UP000030669">
    <property type="component" value="Unassembled WGS sequence"/>
</dbReference>
<name>S7Q4W6_GLOTA</name>
<organism evidence="2 3">
    <name type="scientific">Gloeophyllum trabeum (strain ATCC 11539 / FP-39264 / Madison 617)</name>
    <name type="common">Brown rot fungus</name>
    <dbReference type="NCBI Taxonomy" id="670483"/>
    <lineage>
        <taxon>Eukaryota</taxon>
        <taxon>Fungi</taxon>
        <taxon>Dikarya</taxon>
        <taxon>Basidiomycota</taxon>
        <taxon>Agaricomycotina</taxon>
        <taxon>Agaricomycetes</taxon>
        <taxon>Gloeophyllales</taxon>
        <taxon>Gloeophyllaceae</taxon>
        <taxon>Gloeophyllum</taxon>
    </lineage>
</organism>
<reference evidence="2 3" key="1">
    <citation type="journal article" date="2012" name="Science">
        <title>The Paleozoic origin of enzymatic lignin decomposition reconstructed from 31 fungal genomes.</title>
        <authorList>
            <person name="Floudas D."/>
            <person name="Binder M."/>
            <person name="Riley R."/>
            <person name="Barry K."/>
            <person name="Blanchette R.A."/>
            <person name="Henrissat B."/>
            <person name="Martinez A.T."/>
            <person name="Otillar R."/>
            <person name="Spatafora J.W."/>
            <person name="Yadav J.S."/>
            <person name="Aerts A."/>
            <person name="Benoit I."/>
            <person name="Boyd A."/>
            <person name="Carlson A."/>
            <person name="Copeland A."/>
            <person name="Coutinho P.M."/>
            <person name="de Vries R.P."/>
            <person name="Ferreira P."/>
            <person name="Findley K."/>
            <person name="Foster B."/>
            <person name="Gaskell J."/>
            <person name="Glotzer D."/>
            <person name="Gorecki P."/>
            <person name="Heitman J."/>
            <person name="Hesse C."/>
            <person name="Hori C."/>
            <person name="Igarashi K."/>
            <person name="Jurgens J.A."/>
            <person name="Kallen N."/>
            <person name="Kersten P."/>
            <person name="Kohler A."/>
            <person name="Kuees U."/>
            <person name="Kumar T.K.A."/>
            <person name="Kuo A."/>
            <person name="LaButti K."/>
            <person name="Larrondo L.F."/>
            <person name="Lindquist E."/>
            <person name="Ling A."/>
            <person name="Lombard V."/>
            <person name="Lucas S."/>
            <person name="Lundell T."/>
            <person name="Martin R."/>
            <person name="McLaughlin D.J."/>
            <person name="Morgenstern I."/>
            <person name="Morin E."/>
            <person name="Murat C."/>
            <person name="Nagy L.G."/>
            <person name="Nolan M."/>
            <person name="Ohm R.A."/>
            <person name="Patyshakuliyeva A."/>
            <person name="Rokas A."/>
            <person name="Ruiz-Duenas F.J."/>
            <person name="Sabat G."/>
            <person name="Salamov A."/>
            <person name="Samejima M."/>
            <person name="Schmutz J."/>
            <person name="Slot J.C."/>
            <person name="St John F."/>
            <person name="Stenlid J."/>
            <person name="Sun H."/>
            <person name="Sun S."/>
            <person name="Syed K."/>
            <person name="Tsang A."/>
            <person name="Wiebenga A."/>
            <person name="Young D."/>
            <person name="Pisabarro A."/>
            <person name="Eastwood D.C."/>
            <person name="Martin F."/>
            <person name="Cullen D."/>
            <person name="Grigoriev I.V."/>
            <person name="Hibbett D.S."/>
        </authorList>
    </citation>
    <scope>NUCLEOTIDE SEQUENCE [LARGE SCALE GENOMIC DNA]</scope>
    <source>
        <strain evidence="2 3">ATCC 11539</strain>
    </source>
</reference>
<proteinExistence type="predicted"/>
<dbReference type="HOGENOM" id="CLU_1098596_0_0_1"/>
<dbReference type="KEGG" id="gtr:GLOTRDRAFT_129913"/>
<evidence type="ECO:0000256" key="1">
    <source>
        <dbReference type="SAM" id="MobiDB-lite"/>
    </source>
</evidence>
<dbReference type="RefSeq" id="XP_007866850.1">
    <property type="nucleotide sequence ID" value="XM_007868659.1"/>
</dbReference>
<dbReference type="GeneID" id="19302018"/>
<keyword evidence="3" id="KW-1185">Reference proteome</keyword>
<dbReference type="OrthoDB" id="2675254at2759"/>
<dbReference type="EMBL" id="KB469303">
    <property type="protein sequence ID" value="EPQ54563.1"/>
    <property type="molecule type" value="Genomic_DNA"/>
</dbReference>
<feature type="region of interest" description="Disordered" evidence="1">
    <location>
        <begin position="232"/>
        <end position="253"/>
    </location>
</feature>
<evidence type="ECO:0000313" key="2">
    <source>
        <dbReference type="EMBL" id="EPQ54563.1"/>
    </source>
</evidence>
<evidence type="ECO:0000313" key="3">
    <source>
        <dbReference type="Proteomes" id="UP000030669"/>
    </source>
</evidence>